<sequence>MDHIFDWWWELPGLPNLGENSQPQYLCEWETFGYIASSPSAAISNVYEKIFHNKTRLLIIWLGKFCDGYKSSLIHSFGKKVAIFVPKIEKEQCILQIYQELLIWQHLLGLDDQIILYQHQEITIIELSTYPIAYEFNEREKSARCSFLRAAGCMITRKFKNKMTLESLYHNILHAQYNIGRHLILESRKYGRTMECASPLENPFS</sequence>
<dbReference type="AlphaFoldDB" id="A0A397IPX0"/>
<evidence type="ECO:0000313" key="2">
    <source>
        <dbReference type="Proteomes" id="UP000266861"/>
    </source>
</evidence>
<accession>A0A397IPX0</accession>
<reference evidence="1 2" key="1">
    <citation type="submission" date="2018-08" db="EMBL/GenBank/DDBJ databases">
        <title>Genome and evolution of the arbuscular mycorrhizal fungus Diversispora epigaea (formerly Glomus versiforme) and its bacterial endosymbionts.</title>
        <authorList>
            <person name="Sun X."/>
            <person name="Fei Z."/>
            <person name="Harrison M."/>
        </authorList>
    </citation>
    <scope>NUCLEOTIDE SEQUENCE [LARGE SCALE GENOMIC DNA]</scope>
    <source>
        <strain evidence="1 2">IT104</strain>
    </source>
</reference>
<gene>
    <name evidence="1" type="ORF">Glove_217g191</name>
</gene>
<name>A0A397IPX0_9GLOM</name>
<dbReference type="Proteomes" id="UP000266861">
    <property type="component" value="Unassembled WGS sequence"/>
</dbReference>
<protein>
    <submittedName>
        <fullName evidence="1">Uncharacterized protein</fullName>
    </submittedName>
</protein>
<evidence type="ECO:0000313" key="1">
    <source>
        <dbReference type="EMBL" id="RHZ75194.1"/>
    </source>
</evidence>
<proteinExistence type="predicted"/>
<keyword evidence="2" id="KW-1185">Reference proteome</keyword>
<organism evidence="1 2">
    <name type="scientific">Diversispora epigaea</name>
    <dbReference type="NCBI Taxonomy" id="1348612"/>
    <lineage>
        <taxon>Eukaryota</taxon>
        <taxon>Fungi</taxon>
        <taxon>Fungi incertae sedis</taxon>
        <taxon>Mucoromycota</taxon>
        <taxon>Glomeromycotina</taxon>
        <taxon>Glomeromycetes</taxon>
        <taxon>Diversisporales</taxon>
        <taxon>Diversisporaceae</taxon>
        <taxon>Diversispora</taxon>
    </lineage>
</organism>
<comment type="caution">
    <text evidence="1">The sequence shown here is derived from an EMBL/GenBank/DDBJ whole genome shotgun (WGS) entry which is preliminary data.</text>
</comment>
<dbReference type="EMBL" id="PQFF01000202">
    <property type="protein sequence ID" value="RHZ75194.1"/>
    <property type="molecule type" value="Genomic_DNA"/>
</dbReference>